<feature type="coiled-coil region" evidence="1">
    <location>
        <begin position="623"/>
        <end position="657"/>
    </location>
</feature>
<dbReference type="SUPFAM" id="SSF52490">
    <property type="entry name" value="Tubulin nucleotide-binding domain-like"/>
    <property type="match status" value="1"/>
</dbReference>
<reference evidence="4" key="1">
    <citation type="submission" date="2020-02" db="EMBL/GenBank/DDBJ databases">
        <authorList>
            <person name="Meier V. D."/>
        </authorList>
    </citation>
    <scope>NUCLEOTIDE SEQUENCE</scope>
    <source>
        <strain evidence="4">AVDCRST_MAG63</strain>
    </source>
</reference>
<accession>A0A6J4HF30</accession>
<keyword evidence="1" id="KW-0175">Coiled coil</keyword>
<name>A0A6J4HF30_9BACT</name>
<protein>
    <recommendedName>
        <fullName evidence="3">SHOCT domain-containing protein</fullName>
    </recommendedName>
</protein>
<sequence>MSDNTNGNTPPPPPPPVPPAGGAAVFDTTAAAAPAPATAATQEEQRLRGVSRSLLIAVGGTGHKILLDVRQRLLQKYGSLDKLPIVSFLLIDTDQAIFGKNPNYSDAANLDNADKIHTSVYGVENLRRNLREYPHLRDWLDPRTLSGDIHQGAGAVRARGRLAYFWNYDAIARRIEEEAAEITKDSSKAAAIRNGLQVSEGVTVYVVGSLLGGTGSGMFLDLAYTVKSLLASQRMLETVGIFSIPPNSAAVAVDNRPNAYASLLELNHYTDPSSTFTAQYKPDQPGIENADPPFRYTYLVDTSSPRAKLDSVDKLVEMIGHSIFLDLTSEFQRQKKSNRDNFDQFLTQPDDLGCAQNYLSMGLAALHFPKDKVMHACASRLAKQIVTRWTEPLQRVANVGAFTEQELGRLGLTPDEVQRQILVANAESGELLRDSAMAFWNNANRQYETAYPGHGRVVEFLTAKQREQEAKLVDNDPNPDLTAKRRQNLGEYIFQTQQNLTALIPAKERALRGWVSERVNDPNHRHGVARAFLDQAQERFRAFSEGLARQRDQAKETLAPAAEQRDAQFNEINRFSGDFALGMIPGAKKNAIDERKDAFLGHARRWDTTVLDIRAAEAAVFFYTQMQGVIETLKAEMDQYIERMKSLEAFFRKQEQEAVESPVDVNGAVLFDRGRREEREGGVVTYVDGDIDKRYAAYVGDGADPGNAAVNTAAADVLAELGTAGNIYGTRDADLGRIRAALLGRARQVFAPVENESVLDKFFERYGAGSDRSVEELRRVFSLSTPFIHLQENAPNYKHNMNKEQTIVGMIHGAEGRSESEARFLTMLRDTVQGIRDGQISNSNEEHQVLFLRERAAFPLRLLEGMDSYRFAYEQARAQGASANPIHTRKDVREWVRLNPPSFEDQKEAWQTFCVGWASQVIGEERDTRYTATGAKETLRFVASYRDRFGMPKTDPLGGFVAITGDMARLMREQAEKDGTAAAGGLLPLEAREIILILCDNPTLKQQLDQGIEEKLHQKGVAEMGNQLVAHAQAQQRALPAVIYRPYQNAIAGYLEEINYAGPAAAVAVPAGAGVAGATAAGDGAAVAGPTVTQPTPALPPPAASGSPTNGGNGGVQSIRERLANLKSLLDEGLITEEDYAARKATILSEV</sequence>
<feature type="region of interest" description="Disordered" evidence="2">
    <location>
        <begin position="1"/>
        <end position="22"/>
    </location>
</feature>
<dbReference type="Pfam" id="PF09851">
    <property type="entry name" value="SHOCT"/>
    <property type="match status" value="1"/>
</dbReference>
<evidence type="ECO:0000259" key="3">
    <source>
        <dbReference type="Pfam" id="PF09851"/>
    </source>
</evidence>
<dbReference type="InterPro" id="IPR025904">
    <property type="entry name" value="Tubulin-like"/>
</dbReference>
<organism evidence="4">
    <name type="scientific">uncultured Armatimonadetes bacterium</name>
    <dbReference type="NCBI Taxonomy" id="157466"/>
    <lineage>
        <taxon>Bacteria</taxon>
        <taxon>Bacillati</taxon>
        <taxon>Armatimonadota</taxon>
        <taxon>environmental samples</taxon>
    </lineage>
</organism>
<evidence type="ECO:0000256" key="2">
    <source>
        <dbReference type="SAM" id="MobiDB-lite"/>
    </source>
</evidence>
<dbReference type="InterPro" id="IPR036525">
    <property type="entry name" value="Tubulin/FtsZ_GTPase_sf"/>
</dbReference>
<feature type="region of interest" description="Disordered" evidence="2">
    <location>
        <begin position="1089"/>
        <end position="1117"/>
    </location>
</feature>
<dbReference type="EMBL" id="CADCTO010000075">
    <property type="protein sequence ID" value="CAA9222618.1"/>
    <property type="molecule type" value="Genomic_DNA"/>
</dbReference>
<gene>
    <name evidence="4" type="ORF">AVDCRST_MAG63-572</name>
</gene>
<dbReference type="InterPro" id="IPR018649">
    <property type="entry name" value="SHOCT"/>
</dbReference>
<dbReference type="Gene3D" id="3.40.50.1440">
    <property type="entry name" value="Tubulin/FtsZ, GTPase domain"/>
    <property type="match status" value="1"/>
</dbReference>
<feature type="domain" description="SHOCT" evidence="3">
    <location>
        <begin position="1121"/>
        <end position="1148"/>
    </location>
</feature>
<dbReference type="AlphaFoldDB" id="A0A6J4HF30"/>
<evidence type="ECO:0000256" key="1">
    <source>
        <dbReference type="SAM" id="Coils"/>
    </source>
</evidence>
<dbReference type="Pfam" id="PF13809">
    <property type="entry name" value="Tubulin_2"/>
    <property type="match status" value="1"/>
</dbReference>
<proteinExistence type="predicted"/>
<feature type="compositionally biased region" description="Pro residues" evidence="2">
    <location>
        <begin position="9"/>
        <end position="19"/>
    </location>
</feature>
<evidence type="ECO:0000313" key="4">
    <source>
        <dbReference type="EMBL" id="CAA9222618.1"/>
    </source>
</evidence>